<evidence type="ECO:0000256" key="4">
    <source>
        <dbReference type="ARBA" id="ARBA00023015"/>
    </source>
</evidence>
<dbReference type="InParanoid" id="E9HZE8"/>
<evidence type="ECO:0000256" key="5">
    <source>
        <dbReference type="ARBA" id="ARBA00023163"/>
    </source>
</evidence>
<evidence type="ECO:0000256" key="7">
    <source>
        <dbReference type="RuleBase" id="RU000682"/>
    </source>
</evidence>
<dbReference type="PANTHER" id="PTHR45804">
    <property type="entry name" value="SEGMENTATION PROTEIN FUSHI TARAZU-LIKE PROTEIN"/>
    <property type="match status" value="1"/>
</dbReference>
<dbReference type="InterPro" id="IPR009057">
    <property type="entry name" value="Homeodomain-like_sf"/>
</dbReference>
<dbReference type="OrthoDB" id="6159439at2759"/>
<protein>
    <recommendedName>
        <fullName evidence="9">Homeobox domain-containing protein</fullName>
    </recommendedName>
</protein>
<dbReference type="GO" id="GO:0005634">
    <property type="term" value="C:nucleus"/>
    <property type="evidence" value="ECO:0007669"/>
    <property type="project" value="UniProtKB-SubCell"/>
</dbReference>
<comment type="subcellular location">
    <subcellularLocation>
        <location evidence="1 6 7">Nucleus</location>
    </subcellularLocation>
</comment>
<keyword evidence="4" id="KW-0805">Transcription regulation</keyword>
<dbReference type="HOGENOM" id="CLU_1241247_0_0_1"/>
<dbReference type="InterPro" id="IPR001356">
    <property type="entry name" value="HD"/>
</dbReference>
<evidence type="ECO:0000313" key="11">
    <source>
        <dbReference type="Proteomes" id="UP000000305"/>
    </source>
</evidence>
<keyword evidence="6 7" id="KW-0371">Homeobox</keyword>
<dbReference type="Pfam" id="PF00046">
    <property type="entry name" value="Homeodomain"/>
    <property type="match status" value="1"/>
</dbReference>
<keyword evidence="3" id="KW-0217">Developmental protein</keyword>
<proteinExistence type="inferred from homology"/>
<dbReference type="SMART" id="SM00389">
    <property type="entry name" value="HOX"/>
    <property type="match status" value="1"/>
</dbReference>
<dbReference type="InterPro" id="IPR051003">
    <property type="entry name" value="AP_axis_regulatory_Homeobox"/>
</dbReference>
<feature type="DNA-binding region" description="Homeobox" evidence="6">
    <location>
        <begin position="18"/>
        <end position="77"/>
    </location>
</feature>
<gene>
    <name evidence="10" type="ORF">DAPPUDRAFT_269508</name>
</gene>
<dbReference type="GO" id="GO:0003677">
    <property type="term" value="F:DNA binding"/>
    <property type="evidence" value="ECO:0007669"/>
    <property type="project" value="UniProtKB-UniRule"/>
</dbReference>
<keyword evidence="11" id="KW-1185">Reference proteome</keyword>
<dbReference type="AlphaFoldDB" id="E9HZE8"/>
<evidence type="ECO:0000256" key="1">
    <source>
        <dbReference type="ARBA" id="ARBA00004123"/>
    </source>
</evidence>
<sequence>MASYDYYPVDSTAKSSRSGRQRHFYDEVQLELLDAEFARNSFPNREGRRRIAQLIGVSEKSIMWWFQNRRRRARQLGSSRAATSTHETNRQHRRSSPYVSQHQRRQDSSVSPQVLPTPAGFFFDPTVGPSLEPINYSTSESTPPQSPTESPPQSEWVAANFQKEVLSPPQFNCNYSTTTDGSHPEQQPQQQQDYSSCYWNNWEYSPFSFCASSSVQDPTFYSSCVPTPYDFSPTCSYSPETTNQFYYHSYM</sequence>
<dbReference type="PANTHER" id="PTHR45804:SF7">
    <property type="entry name" value="HOMEOBOX DOMAIN-CONTAINING PROTEIN"/>
    <property type="match status" value="1"/>
</dbReference>
<dbReference type="KEGG" id="dpx:DAPPUDRAFT_269508"/>
<feature type="region of interest" description="Disordered" evidence="8">
    <location>
        <begin position="75"/>
        <end position="154"/>
    </location>
</feature>
<dbReference type="CDD" id="cd00086">
    <property type="entry name" value="homeodomain"/>
    <property type="match status" value="1"/>
</dbReference>
<dbReference type="EMBL" id="GL733324">
    <property type="protein sequence ID" value="EFX62887.1"/>
    <property type="molecule type" value="Genomic_DNA"/>
</dbReference>
<dbReference type="Gene3D" id="1.10.10.60">
    <property type="entry name" value="Homeodomain-like"/>
    <property type="match status" value="1"/>
</dbReference>
<accession>E9HZE8</accession>
<evidence type="ECO:0000256" key="8">
    <source>
        <dbReference type="SAM" id="MobiDB-lite"/>
    </source>
</evidence>
<evidence type="ECO:0000256" key="3">
    <source>
        <dbReference type="ARBA" id="ARBA00022473"/>
    </source>
</evidence>
<organism evidence="10 11">
    <name type="scientific">Daphnia pulex</name>
    <name type="common">Water flea</name>
    <dbReference type="NCBI Taxonomy" id="6669"/>
    <lineage>
        <taxon>Eukaryota</taxon>
        <taxon>Metazoa</taxon>
        <taxon>Ecdysozoa</taxon>
        <taxon>Arthropoda</taxon>
        <taxon>Crustacea</taxon>
        <taxon>Branchiopoda</taxon>
        <taxon>Diplostraca</taxon>
        <taxon>Cladocera</taxon>
        <taxon>Anomopoda</taxon>
        <taxon>Daphniidae</taxon>
        <taxon>Daphnia</taxon>
    </lineage>
</organism>
<feature type="domain" description="Homeobox" evidence="9">
    <location>
        <begin position="16"/>
        <end position="76"/>
    </location>
</feature>
<feature type="region of interest" description="Disordered" evidence="8">
    <location>
        <begin position="1"/>
        <end position="20"/>
    </location>
</feature>
<evidence type="ECO:0000313" key="10">
    <source>
        <dbReference type="EMBL" id="EFX62887.1"/>
    </source>
</evidence>
<evidence type="ECO:0000256" key="2">
    <source>
        <dbReference type="ARBA" id="ARBA00006317"/>
    </source>
</evidence>
<dbReference type="SUPFAM" id="SSF46689">
    <property type="entry name" value="Homeodomain-like"/>
    <property type="match status" value="1"/>
</dbReference>
<feature type="region of interest" description="Disordered" evidence="8">
    <location>
        <begin position="172"/>
        <end position="192"/>
    </location>
</feature>
<keyword evidence="5" id="KW-0804">Transcription</keyword>
<evidence type="ECO:0000259" key="9">
    <source>
        <dbReference type="PROSITE" id="PS50071"/>
    </source>
</evidence>
<evidence type="ECO:0000256" key="6">
    <source>
        <dbReference type="PROSITE-ProRule" id="PRU00108"/>
    </source>
</evidence>
<keyword evidence="6 7" id="KW-0238">DNA-binding</keyword>
<reference evidence="10 11" key="1">
    <citation type="journal article" date="2011" name="Science">
        <title>The ecoresponsive genome of Daphnia pulex.</title>
        <authorList>
            <person name="Colbourne J.K."/>
            <person name="Pfrender M.E."/>
            <person name="Gilbert D."/>
            <person name="Thomas W.K."/>
            <person name="Tucker A."/>
            <person name="Oakley T.H."/>
            <person name="Tokishita S."/>
            <person name="Aerts A."/>
            <person name="Arnold G.J."/>
            <person name="Basu M.K."/>
            <person name="Bauer D.J."/>
            <person name="Caceres C.E."/>
            <person name="Carmel L."/>
            <person name="Casola C."/>
            <person name="Choi J.H."/>
            <person name="Detter J.C."/>
            <person name="Dong Q."/>
            <person name="Dusheyko S."/>
            <person name="Eads B.D."/>
            <person name="Frohlich T."/>
            <person name="Geiler-Samerotte K.A."/>
            <person name="Gerlach D."/>
            <person name="Hatcher P."/>
            <person name="Jogdeo S."/>
            <person name="Krijgsveld J."/>
            <person name="Kriventseva E.V."/>
            <person name="Kultz D."/>
            <person name="Laforsch C."/>
            <person name="Lindquist E."/>
            <person name="Lopez J."/>
            <person name="Manak J.R."/>
            <person name="Muller J."/>
            <person name="Pangilinan J."/>
            <person name="Patwardhan R.P."/>
            <person name="Pitluck S."/>
            <person name="Pritham E.J."/>
            <person name="Rechtsteiner A."/>
            <person name="Rho M."/>
            <person name="Rogozin I.B."/>
            <person name="Sakarya O."/>
            <person name="Salamov A."/>
            <person name="Schaack S."/>
            <person name="Shapiro H."/>
            <person name="Shiga Y."/>
            <person name="Skalitzky C."/>
            <person name="Smith Z."/>
            <person name="Souvorov A."/>
            <person name="Sung W."/>
            <person name="Tang Z."/>
            <person name="Tsuchiya D."/>
            <person name="Tu H."/>
            <person name="Vos H."/>
            <person name="Wang M."/>
            <person name="Wolf Y.I."/>
            <person name="Yamagata H."/>
            <person name="Yamada T."/>
            <person name="Ye Y."/>
            <person name="Shaw J.R."/>
            <person name="Andrews J."/>
            <person name="Crease T.J."/>
            <person name="Tang H."/>
            <person name="Lucas S.M."/>
            <person name="Robertson H.M."/>
            <person name="Bork P."/>
            <person name="Koonin E.V."/>
            <person name="Zdobnov E.M."/>
            <person name="Grigoriev I.V."/>
            <person name="Lynch M."/>
            <person name="Boore J.L."/>
        </authorList>
    </citation>
    <scope>NUCLEOTIDE SEQUENCE [LARGE SCALE GENOMIC DNA]</scope>
</reference>
<name>E9HZE8_DAPPU</name>
<feature type="compositionally biased region" description="Polar residues" evidence="8">
    <location>
        <begin position="172"/>
        <end position="185"/>
    </location>
</feature>
<keyword evidence="6 7" id="KW-0539">Nucleus</keyword>
<dbReference type="PROSITE" id="PS50071">
    <property type="entry name" value="HOMEOBOX_2"/>
    <property type="match status" value="1"/>
</dbReference>
<dbReference type="PhylomeDB" id="E9HZE8"/>
<comment type="similarity">
    <text evidence="2">Belongs to the Abd-B homeobox family.</text>
</comment>
<dbReference type="Proteomes" id="UP000000305">
    <property type="component" value="Unassembled WGS sequence"/>
</dbReference>